<keyword evidence="4" id="KW-1185">Reference proteome</keyword>
<dbReference type="InterPro" id="IPR002083">
    <property type="entry name" value="MATH/TRAF_dom"/>
</dbReference>
<dbReference type="Proteomes" id="UP001328107">
    <property type="component" value="Unassembled WGS sequence"/>
</dbReference>
<dbReference type="SUPFAM" id="SSF49599">
    <property type="entry name" value="TRAF domain-like"/>
    <property type="match status" value="1"/>
</dbReference>
<dbReference type="InterPro" id="IPR008974">
    <property type="entry name" value="TRAF-like"/>
</dbReference>
<protein>
    <recommendedName>
        <fullName evidence="5">BTB domain-containing protein</fullName>
    </recommendedName>
</protein>
<dbReference type="InterPro" id="IPR011333">
    <property type="entry name" value="SKP1/BTB/POZ_sf"/>
</dbReference>
<dbReference type="PROSITE" id="PS50097">
    <property type="entry name" value="BTB"/>
    <property type="match status" value="1"/>
</dbReference>
<dbReference type="PROSITE" id="PS50144">
    <property type="entry name" value="MATH"/>
    <property type="match status" value="1"/>
</dbReference>
<dbReference type="EMBL" id="BTRK01000005">
    <property type="protein sequence ID" value="GMR55462.1"/>
    <property type="molecule type" value="Genomic_DNA"/>
</dbReference>
<dbReference type="PANTHER" id="PTHR47022:SF1">
    <property type="entry name" value="BTB AND MATH DOMAIN-CONTAINING PROTEIN 36-RELATED"/>
    <property type="match status" value="1"/>
</dbReference>
<accession>A0AAN5D4C4</accession>
<reference evidence="4" key="1">
    <citation type="submission" date="2022-10" db="EMBL/GenBank/DDBJ databases">
        <title>Genome assembly of Pristionchus species.</title>
        <authorList>
            <person name="Yoshida K."/>
            <person name="Sommer R.J."/>
        </authorList>
    </citation>
    <scope>NUCLEOTIDE SEQUENCE [LARGE SCALE GENOMIC DNA]</scope>
    <source>
        <strain evidence="4">RS5460</strain>
    </source>
</reference>
<feature type="domain" description="MATH" evidence="2">
    <location>
        <begin position="1"/>
        <end position="86"/>
    </location>
</feature>
<evidence type="ECO:0000313" key="3">
    <source>
        <dbReference type="EMBL" id="GMR55462.1"/>
    </source>
</evidence>
<dbReference type="InterPro" id="IPR000210">
    <property type="entry name" value="BTB/POZ_dom"/>
</dbReference>
<evidence type="ECO:0008006" key="5">
    <source>
        <dbReference type="Google" id="ProtNLM"/>
    </source>
</evidence>
<organism evidence="3 4">
    <name type="scientific">Pristionchus mayeri</name>
    <dbReference type="NCBI Taxonomy" id="1317129"/>
    <lineage>
        <taxon>Eukaryota</taxon>
        <taxon>Metazoa</taxon>
        <taxon>Ecdysozoa</taxon>
        <taxon>Nematoda</taxon>
        <taxon>Chromadorea</taxon>
        <taxon>Rhabditida</taxon>
        <taxon>Rhabditina</taxon>
        <taxon>Diplogasteromorpha</taxon>
        <taxon>Diplogasteroidea</taxon>
        <taxon>Neodiplogasteridae</taxon>
        <taxon>Pristionchus</taxon>
    </lineage>
</organism>
<dbReference type="Pfam" id="PF00651">
    <property type="entry name" value="BTB"/>
    <property type="match status" value="1"/>
</dbReference>
<comment type="caution">
    <text evidence="3">The sequence shown here is derived from an EMBL/GenBank/DDBJ whole genome shotgun (WGS) entry which is preliminary data.</text>
</comment>
<sequence>MTSKSSLGVHLQHRTSICHIWSIDVDAELKLVNNQSSENSVIGKYKKTFNHKVANQGFSEFIKWDELVNEEQGYIKDDKIVVEARFTLSNIKGLRIIPDIDFTDPNEPRHDVALVIDGEKVYVSKQILAVHSPVFNAMFYGDFVEKDMKEIELKDIDRKEFIEMLKFIYPSYTKINDANAKSLLKLADRFQIKMIIDQVEQFLIASKKFKECEKLMLSDQFRLVNLQDYCLEQFETVEKIQDLQTTEGYKSLSNDAKATLLERVMNLRRPPA</sequence>
<evidence type="ECO:0000259" key="2">
    <source>
        <dbReference type="PROSITE" id="PS50144"/>
    </source>
</evidence>
<evidence type="ECO:0000259" key="1">
    <source>
        <dbReference type="PROSITE" id="PS50097"/>
    </source>
</evidence>
<feature type="domain" description="BTB" evidence="1">
    <location>
        <begin position="110"/>
        <end position="177"/>
    </location>
</feature>
<gene>
    <name evidence="3" type="ORF">PMAYCL1PPCAC_25657</name>
</gene>
<dbReference type="CDD" id="cd18186">
    <property type="entry name" value="BTB_POZ_ZBTB_KLHL-like"/>
    <property type="match status" value="1"/>
</dbReference>
<name>A0AAN5D4C4_9BILA</name>
<evidence type="ECO:0000313" key="4">
    <source>
        <dbReference type="Proteomes" id="UP001328107"/>
    </source>
</evidence>
<dbReference type="Pfam" id="PF00917">
    <property type="entry name" value="MATH"/>
    <property type="match status" value="1"/>
</dbReference>
<dbReference type="Gene3D" id="2.60.210.10">
    <property type="entry name" value="Apoptosis, Tumor Necrosis Factor Receptor Associated Protein 2, Chain A"/>
    <property type="match status" value="1"/>
</dbReference>
<dbReference type="SMART" id="SM00225">
    <property type="entry name" value="BTB"/>
    <property type="match status" value="1"/>
</dbReference>
<dbReference type="PANTHER" id="PTHR47022">
    <property type="entry name" value="BTB AND MATH DOMAIN-CONTAINING PROTEIN 36-RELATED"/>
    <property type="match status" value="1"/>
</dbReference>
<proteinExistence type="predicted"/>
<dbReference type="Gene3D" id="3.30.710.10">
    <property type="entry name" value="Potassium Channel Kv1.1, Chain A"/>
    <property type="match status" value="1"/>
</dbReference>
<dbReference type="SUPFAM" id="SSF54695">
    <property type="entry name" value="POZ domain"/>
    <property type="match status" value="1"/>
</dbReference>
<dbReference type="AlphaFoldDB" id="A0AAN5D4C4"/>
<feature type="non-terminal residue" evidence="3">
    <location>
        <position position="272"/>
    </location>
</feature>